<feature type="signal peptide" evidence="1">
    <location>
        <begin position="1"/>
        <end position="29"/>
    </location>
</feature>
<protein>
    <recommendedName>
        <fullName evidence="3">Calcineurin-like phosphoesterase domain-containing protein</fullName>
    </recommendedName>
</protein>
<dbReference type="AlphaFoldDB" id="A0A7S4I846"/>
<gene>
    <name evidence="2" type="ORF">OAUR00152_LOCUS8540</name>
</gene>
<evidence type="ECO:0000256" key="1">
    <source>
        <dbReference type="SAM" id="SignalP"/>
    </source>
</evidence>
<name>A0A7S4I846_9STRA</name>
<organism evidence="2">
    <name type="scientific">Odontella aurita</name>
    <dbReference type="NCBI Taxonomy" id="265563"/>
    <lineage>
        <taxon>Eukaryota</taxon>
        <taxon>Sar</taxon>
        <taxon>Stramenopiles</taxon>
        <taxon>Ochrophyta</taxon>
        <taxon>Bacillariophyta</taxon>
        <taxon>Mediophyceae</taxon>
        <taxon>Biddulphiophycidae</taxon>
        <taxon>Eupodiscales</taxon>
        <taxon>Odontellaceae</taxon>
        <taxon>Odontella</taxon>
    </lineage>
</organism>
<dbReference type="SUPFAM" id="SSF56300">
    <property type="entry name" value="Metallo-dependent phosphatases"/>
    <property type="match status" value="1"/>
</dbReference>
<keyword evidence="1" id="KW-0732">Signal</keyword>
<proteinExistence type="predicted"/>
<feature type="chain" id="PRO_5031086169" description="Calcineurin-like phosphoesterase domain-containing protein" evidence="1">
    <location>
        <begin position="30"/>
        <end position="508"/>
    </location>
</feature>
<evidence type="ECO:0008006" key="3">
    <source>
        <dbReference type="Google" id="ProtNLM"/>
    </source>
</evidence>
<dbReference type="InterPro" id="IPR029052">
    <property type="entry name" value="Metallo-depent_PP-like"/>
</dbReference>
<sequence length="508" mass="55592">MAASVARCPYRHTGIRTLTLLALWTLAAQFPLGAITTEAFSMAPSPPASPSPPQPSRRIISKADFPAGDGAIEFITDVEGNWDYFSSLVRRSTVLSFDEDGNLSLAPDSFFVHGGDAPDKGPGDIRVVKALTRLKRECPDRVFLLCGNRDTNKLRFASELAEGETGDRVDIYWDENVVPYRDFLDRNDLPDGSVSTLKWMLECAMGCPTTFETRRMEIAALRDGGVAGSAEYISDEDVLQSFRDSVDPSGEDPWMLDYLRRAQLMATIGDCLFVHGAITGKCLGKVPGRDASVSEVLHLDQWCEALNNYALENIAEYERQPRWDKKRRRGGESIMNYGVPGGFGGATVVYNSFMTNGNCDKPDESVIKYLSNAGIQRVFTGHQPTGDCPAVISTDRVTMFLCDTSYSNTKADKSRNPSNNRGEATTNVIISCESTTVTGVLASGETHGYTLKASGDESLLESLVGKELLDGSWVKSIVGLKLLVARGEGWNVITKRMSVEDVLSQLKQ</sequence>
<dbReference type="PANTHER" id="PTHR42254:SF1">
    <property type="entry name" value="CALCINEURIN-LIKE PHOSPHOESTERASE DOMAIN-CONTAINING PROTEIN"/>
    <property type="match status" value="1"/>
</dbReference>
<dbReference type="EMBL" id="HBKQ01012524">
    <property type="protein sequence ID" value="CAE2221556.1"/>
    <property type="molecule type" value="Transcribed_RNA"/>
</dbReference>
<reference evidence="2" key="1">
    <citation type="submission" date="2021-01" db="EMBL/GenBank/DDBJ databases">
        <authorList>
            <person name="Corre E."/>
            <person name="Pelletier E."/>
            <person name="Niang G."/>
            <person name="Scheremetjew M."/>
            <person name="Finn R."/>
            <person name="Kale V."/>
            <person name="Holt S."/>
            <person name="Cochrane G."/>
            <person name="Meng A."/>
            <person name="Brown T."/>
            <person name="Cohen L."/>
        </authorList>
    </citation>
    <scope>NUCLEOTIDE SEQUENCE</scope>
    <source>
        <strain evidence="2">Isolate 1302-5</strain>
    </source>
</reference>
<dbReference type="Gene3D" id="3.60.21.10">
    <property type="match status" value="1"/>
</dbReference>
<evidence type="ECO:0000313" key="2">
    <source>
        <dbReference type="EMBL" id="CAE2221556.1"/>
    </source>
</evidence>
<dbReference type="PANTHER" id="PTHR42254">
    <property type="entry name" value="METALLOPHOS DOMAIN-CONTAINING PROTEIN"/>
    <property type="match status" value="1"/>
</dbReference>
<accession>A0A7S4I846</accession>